<dbReference type="EMBL" id="VYZN01000014">
    <property type="protein sequence ID" value="KAE9539393.1"/>
    <property type="molecule type" value="Genomic_DNA"/>
</dbReference>
<evidence type="ECO:0000313" key="2">
    <source>
        <dbReference type="EMBL" id="KAE9539393.1"/>
    </source>
</evidence>
<comment type="caution">
    <text evidence="2">The sequence shown here is derived from an EMBL/GenBank/DDBJ whole genome shotgun (WGS) entry which is preliminary data.</text>
</comment>
<feature type="compositionally biased region" description="Basic and acidic residues" evidence="1">
    <location>
        <begin position="147"/>
        <end position="159"/>
    </location>
</feature>
<feature type="region of interest" description="Disordered" evidence="1">
    <location>
        <begin position="1"/>
        <end position="32"/>
    </location>
</feature>
<reference evidence="2 3" key="1">
    <citation type="submission" date="2019-08" db="EMBL/GenBank/DDBJ databases">
        <title>The genome of the soybean aphid Biotype 1, its phylome, world population structure and adaptation to the North American continent.</title>
        <authorList>
            <person name="Giordano R."/>
            <person name="Donthu R.K."/>
            <person name="Hernandez A.G."/>
            <person name="Wright C.L."/>
            <person name="Zimin A.V."/>
        </authorList>
    </citation>
    <scope>NUCLEOTIDE SEQUENCE [LARGE SCALE GENOMIC DNA]</scope>
    <source>
        <tissue evidence="2">Whole aphids</tissue>
    </source>
</reference>
<evidence type="ECO:0000313" key="3">
    <source>
        <dbReference type="Proteomes" id="UP000475862"/>
    </source>
</evidence>
<organism evidence="2 3">
    <name type="scientific">Aphis glycines</name>
    <name type="common">Soybean aphid</name>
    <dbReference type="NCBI Taxonomy" id="307491"/>
    <lineage>
        <taxon>Eukaryota</taxon>
        <taxon>Metazoa</taxon>
        <taxon>Ecdysozoa</taxon>
        <taxon>Arthropoda</taxon>
        <taxon>Hexapoda</taxon>
        <taxon>Insecta</taxon>
        <taxon>Pterygota</taxon>
        <taxon>Neoptera</taxon>
        <taxon>Paraneoptera</taxon>
        <taxon>Hemiptera</taxon>
        <taxon>Sternorrhyncha</taxon>
        <taxon>Aphidomorpha</taxon>
        <taxon>Aphidoidea</taxon>
        <taxon>Aphididae</taxon>
        <taxon>Aphidini</taxon>
        <taxon>Aphis</taxon>
        <taxon>Aphis</taxon>
    </lineage>
</organism>
<feature type="region of interest" description="Disordered" evidence="1">
    <location>
        <begin position="147"/>
        <end position="185"/>
    </location>
</feature>
<keyword evidence="3" id="KW-1185">Reference proteome</keyword>
<sequence length="209" mass="22218">MRKTEKTEKLHGRRSTLLSKYPPSGKSTVSKPIASNGFFPPFSAWVTHLRTEHNEVRPRTNRRNAKIVAVGKNPSGDGFVGRALLTASANGSRRVSVVSCGSAGPSSASGAVVPLAVSLWPSTSLLFGTSVFATGEQPAGWEKRIERESGGVRTAEARTGKRGSSRRRGTRASNVGGRGGGPSCEARAVLRGRRIATLNDHRLRSADND</sequence>
<accession>A0A6G0TWV4</accession>
<feature type="compositionally biased region" description="Basic residues" evidence="1">
    <location>
        <begin position="160"/>
        <end position="170"/>
    </location>
</feature>
<gene>
    <name evidence="2" type="ORF">AGLY_004645</name>
</gene>
<dbReference type="Proteomes" id="UP000475862">
    <property type="component" value="Unassembled WGS sequence"/>
</dbReference>
<evidence type="ECO:0000256" key="1">
    <source>
        <dbReference type="SAM" id="MobiDB-lite"/>
    </source>
</evidence>
<dbReference type="AlphaFoldDB" id="A0A6G0TWV4"/>
<protein>
    <submittedName>
        <fullName evidence="2">Uncharacterized protein</fullName>
    </submittedName>
</protein>
<proteinExistence type="predicted"/>
<name>A0A6G0TWV4_APHGL</name>
<feature type="compositionally biased region" description="Basic and acidic residues" evidence="1">
    <location>
        <begin position="1"/>
        <end position="10"/>
    </location>
</feature>